<dbReference type="SUPFAM" id="SSF51197">
    <property type="entry name" value="Clavaminate synthase-like"/>
    <property type="match status" value="1"/>
</dbReference>
<dbReference type="Gene3D" id="2.60.120.330">
    <property type="entry name" value="B-lactam Antibiotic, Isopenicillin N Synthase, Chain"/>
    <property type="match status" value="1"/>
</dbReference>
<sequence>MTISSDISHIPVIDFSLFHTDIHACAKQILDAAENVGFFYLRNFGLNRNEVQEMFALSKDFFAQSKEEKVLYAITKDNVGYSSVRQEAVDPQHYAQGDYKESFHIAKFKQNEPSQDLPPVFDAARVKVNHFVKTCHTIVSQIMECLAIALEIPESEGGRTWFSSRHLYEMPSNDVLRLLHYPPLGHISETDDIRIGRHSDYGSLTLLFQNGVAGLQIQANRDDDDKEIRWLDAPVLEDCLTVNLGDCLEYWTNGLLRSTKHRVIFTPETQMIPRYSMAYFCQGGPAVLEPVPSRFIPSTNQQQKEHIKNENHEAADPPLTAAKHLEMRLNATYSSY</sequence>
<feature type="domain" description="Fe2OG dioxygenase" evidence="2">
    <location>
        <begin position="171"/>
        <end position="283"/>
    </location>
</feature>
<keyword evidence="1" id="KW-0408">Iron</keyword>
<keyword evidence="1" id="KW-0560">Oxidoreductase</keyword>
<gene>
    <name evidence="3" type="ORF">LRAMOSA09156</name>
</gene>
<dbReference type="Pfam" id="PF14226">
    <property type="entry name" value="DIOX_N"/>
    <property type="match status" value="1"/>
</dbReference>
<dbReference type="InterPro" id="IPR044861">
    <property type="entry name" value="IPNS-like_FE2OG_OXY"/>
</dbReference>
<protein>
    <recommendedName>
        <fullName evidence="2">Fe2OG dioxygenase domain-containing protein</fullName>
    </recommendedName>
</protein>
<accession>A0A077WHY3</accession>
<dbReference type="InterPro" id="IPR050231">
    <property type="entry name" value="Iron_ascorbate_oxido_reductase"/>
</dbReference>
<dbReference type="InterPro" id="IPR026992">
    <property type="entry name" value="DIOX_N"/>
</dbReference>
<dbReference type="AlphaFoldDB" id="A0A077WHY3"/>
<reference evidence="3" key="1">
    <citation type="journal article" date="2014" name="Genome Announc.">
        <title>De novo whole-genome sequence and genome annotation of Lichtheimia ramosa.</title>
        <authorList>
            <person name="Linde J."/>
            <person name="Schwartze V."/>
            <person name="Binder U."/>
            <person name="Lass-Florl C."/>
            <person name="Voigt K."/>
            <person name="Horn F."/>
        </authorList>
    </citation>
    <scope>NUCLEOTIDE SEQUENCE</scope>
    <source>
        <strain evidence="3">JMRC FSU:6197</strain>
    </source>
</reference>
<evidence type="ECO:0000259" key="2">
    <source>
        <dbReference type="PROSITE" id="PS51471"/>
    </source>
</evidence>
<dbReference type="PANTHER" id="PTHR47990">
    <property type="entry name" value="2-OXOGLUTARATE (2OG) AND FE(II)-DEPENDENT OXYGENASE SUPERFAMILY PROTEIN-RELATED"/>
    <property type="match status" value="1"/>
</dbReference>
<proteinExistence type="inferred from homology"/>
<dbReference type="InterPro" id="IPR005123">
    <property type="entry name" value="Oxoglu/Fe-dep_dioxygenase_dom"/>
</dbReference>
<dbReference type="EMBL" id="LK023321">
    <property type="protein sequence ID" value="CDS06628.1"/>
    <property type="molecule type" value="Genomic_DNA"/>
</dbReference>
<dbReference type="PROSITE" id="PS51471">
    <property type="entry name" value="FE2OG_OXY"/>
    <property type="match status" value="1"/>
</dbReference>
<name>A0A077WHY3_9FUNG</name>
<evidence type="ECO:0000256" key="1">
    <source>
        <dbReference type="RuleBase" id="RU003682"/>
    </source>
</evidence>
<dbReference type="GO" id="GO:0046872">
    <property type="term" value="F:metal ion binding"/>
    <property type="evidence" value="ECO:0007669"/>
    <property type="project" value="UniProtKB-KW"/>
</dbReference>
<dbReference type="GO" id="GO:0016491">
    <property type="term" value="F:oxidoreductase activity"/>
    <property type="evidence" value="ECO:0007669"/>
    <property type="project" value="UniProtKB-KW"/>
</dbReference>
<evidence type="ECO:0000313" key="3">
    <source>
        <dbReference type="EMBL" id="CDS06628.1"/>
    </source>
</evidence>
<dbReference type="PRINTS" id="PR00682">
    <property type="entry name" value="IPNSYNTHASE"/>
</dbReference>
<dbReference type="InterPro" id="IPR027443">
    <property type="entry name" value="IPNS-like_sf"/>
</dbReference>
<organism evidence="3">
    <name type="scientific">Lichtheimia ramosa</name>
    <dbReference type="NCBI Taxonomy" id="688394"/>
    <lineage>
        <taxon>Eukaryota</taxon>
        <taxon>Fungi</taxon>
        <taxon>Fungi incertae sedis</taxon>
        <taxon>Mucoromycota</taxon>
        <taxon>Mucoromycotina</taxon>
        <taxon>Mucoromycetes</taxon>
        <taxon>Mucorales</taxon>
        <taxon>Lichtheimiaceae</taxon>
        <taxon>Lichtheimia</taxon>
    </lineage>
</organism>
<keyword evidence="1" id="KW-0479">Metal-binding</keyword>
<comment type="similarity">
    <text evidence="1">Belongs to the iron/ascorbate-dependent oxidoreductase family.</text>
</comment>
<dbReference type="Pfam" id="PF03171">
    <property type="entry name" value="2OG-FeII_Oxy"/>
    <property type="match status" value="1"/>
</dbReference>
<dbReference type="OrthoDB" id="406156at2759"/>